<dbReference type="PATRIC" id="fig|47311.3.peg.1991"/>
<dbReference type="STRING" id="47311.MBCUT_18320"/>
<dbReference type="Gene3D" id="1.10.10.10">
    <property type="entry name" value="Winged helix-like DNA-binding domain superfamily/Winged helix DNA-binding domain"/>
    <property type="match status" value="1"/>
</dbReference>
<dbReference type="CDD" id="cd00090">
    <property type="entry name" value="HTH_ARSR"/>
    <property type="match status" value="1"/>
</dbReference>
<dbReference type="InterPro" id="IPR051011">
    <property type="entry name" value="Metal_resp_trans_reg"/>
</dbReference>
<dbReference type="NCBIfam" id="NF033788">
    <property type="entry name" value="HTH_metalloreg"/>
    <property type="match status" value="1"/>
</dbReference>
<gene>
    <name evidence="5" type="ORF">MBCUT_18320</name>
</gene>
<proteinExistence type="predicted"/>
<accession>A0A166CX49</accession>
<dbReference type="OrthoDB" id="46231at2157"/>
<dbReference type="InterPro" id="IPR001845">
    <property type="entry name" value="HTH_ArsR_DNA-bd_dom"/>
</dbReference>
<dbReference type="AlphaFoldDB" id="A0A166CX49"/>
<keyword evidence="1" id="KW-0805">Transcription regulation</keyword>
<name>A0A166CX49_9EURY</name>
<dbReference type="Proteomes" id="UP000077275">
    <property type="component" value="Unassembled WGS sequence"/>
</dbReference>
<dbReference type="SMART" id="SM00418">
    <property type="entry name" value="HTH_ARSR"/>
    <property type="match status" value="1"/>
</dbReference>
<organism evidence="5 6">
    <name type="scientific">Methanobrevibacter cuticularis</name>
    <dbReference type="NCBI Taxonomy" id="47311"/>
    <lineage>
        <taxon>Archaea</taxon>
        <taxon>Methanobacteriati</taxon>
        <taxon>Methanobacteriota</taxon>
        <taxon>Methanomada group</taxon>
        <taxon>Methanobacteria</taxon>
        <taxon>Methanobacteriales</taxon>
        <taxon>Methanobacteriaceae</taxon>
        <taxon>Methanobrevibacter</taxon>
    </lineage>
</organism>
<keyword evidence="3" id="KW-0804">Transcription</keyword>
<protein>
    <recommendedName>
        <fullName evidence="4">HTH arsR-type domain-containing protein</fullName>
    </recommendedName>
</protein>
<feature type="domain" description="HTH arsR-type" evidence="4">
    <location>
        <begin position="24"/>
        <end position="114"/>
    </location>
</feature>
<evidence type="ECO:0000259" key="4">
    <source>
        <dbReference type="PROSITE" id="PS50987"/>
    </source>
</evidence>
<evidence type="ECO:0000256" key="1">
    <source>
        <dbReference type="ARBA" id="ARBA00023015"/>
    </source>
</evidence>
<dbReference type="GO" id="GO:0003700">
    <property type="term" value="F:DNA-binding transcription factor activity"/>
    <property type="evidence" value="ECO:0007669"/>
    <property type="project" value="InterPro"/>
</dbReference>
<comment type="caution">
    <text evidence="5">The sequence shown here is derived from an EMBL/GenBank/DDBJ whole genome shotgun (WGS) entry which is preliminary data.</text>
</comment>
<dbReference type="PANTHER" id="PTHR43132:SF6">
    <property type="entry name" value="HTH-TYPE TRANSCRIPTIONAL REPRESSOR CZRA"/>
    <property type="match status" value="1"/>
</dbReference>
<evidence type="ECO:0000313" key="5">
    <source>
        <dbReference type="EMBL" id="KZX14958.1"/>
    </source>
</evidence>
<dbReference type="InterPro" id="IPR011991">
    <property type="entry name" value="ArsR-like_HTH"/>
</dbReference>
<dbReference type="EMBL" id="LWMW01000137">
    <property type="protein sequence ID" value="KZX14958.1"/>
    <property type="molecule type" value="Genomic_DNA"/>
</dbReference>
<sequence length="114" mass="13441">MSKSVCEIKSIREDVVDEVSKKMLSEKDYYDSSNLFKLLGDYNRVRIIYALNIEELCVCELSLLLDMSQSAISHQLRLLRSNNIVKFRKEEKKVYYSIKNHEIISVLEKVYKID</sequence>
<dbReference type="SUPFAM" id="SSF46785">
    <property type="entry name" value="Winged helix' DNA-binding domain"/>
    <property type="match status" value="1"/>
</dbReference>
<keyword evidence="6" id="KW-1185">Reference proteome</keyword>
<dbReference type="PROSITE" id="PS50987">
    <property type="entry name" value="HTH_ARSR_2"/>
    <property type="match status" value="1"/>
</dbReference>
<dbReference type="PRINTS" id="PR00778">
    <property type="entry name" value="HTHARSR"/>
</dbReference>
<reference evidence="5 6" key="1">
    <citation type="submission" date="2016-04" db="EMBL/GenBank/DDBJ databases">
        <title>Genome sequence of Methanobrevibacter cuticularis DSM 11139.</title>
        <authorList>
            <person name="Poehlein A."/>
            <person name="Seedorf H."/>
            <person name="Daniel R."/>
        </authorList>
    </citation>
    <scope>NUCLEOTIDE SEQUENCE [LARGE SCALE GENOMIC DNA]</scope>
    <source>
        <strain evidence="5 6">DSM 11139</strain>
    </source>
</reference>
<dbReference type="GO" id="GO:0003677">
    <property type="term" value="F:DNA binding"/>
    <property type="evidence" value="ECO:0007669"/>
    <property type="project" value="UniProtKB-KW"/>
</dbReference>
<evidence type="ECO:0000256" key="3">
    <source>
        <dbReference type="ARBA" id="ARBA00023163"/>
    </source>
</evidence>
<dbReference type="Pfam" id="PF01022">
    <property type="entry name" value="HTH_5"/>
    <property type="match status" value="1"/>
</dbReference>
<dbReference type="InterPro" id="IPR036388">
    <property type="entry name" value="WH-like_DNA-bd_sf"/>
</dbReference>
<evidence type="ECO:0000313" key="6">
    <source>
        <dbReference type="Proteomes" id="UP000077275"/>
    </source>
</evidence>
<evidence type="ECO:0000256" key="2">
    <source>
        <dbReference type="ARBA" id="ARBA00023125"/>
    </source>
</evidence>
<dbReference type="InterPro" id="IPR036390">
    <property type="entry name" value="WH_DNA-bd_sf"/>
</dbReference>
<dbReference type="PANTHER" id="PTHR43132">
    <property type="entry name" value="ARSENICAL RESISTANCE OPERON REPRESSOR ARSR-RELATED"/>
    <property type="match status" value="1"/>
</dbReference>
<keyword evidence="2" id="KW-0238">DNA-binding</keyword>